<dbReference type="EMBL" id="RQTK01000198">
    <property type="protein sequence ID" value="RUS84667.1"/>
    <property type="molecule type" value="Genomic_DNA"/>
</dbReference>
<keyword evidence="3" id="KW-1185">Reference proteome</keyword>
<gene>
    <name evidence="2" type="ORF">EGW08_007587</name>
</gene>
<proteinExistence type="predicted"/>
<sequence length="389" mass="44685">MINESESMLESKPELKYLKRIANSNSTPETDDKYKPDDLEIASSSENPILGTEYESHSNEIEDSHENLITNYSIYIKPQYNNISHEKNITEYFDTYIERNHKNKSVLEPNASIANSTVDSNSSLDKKVPFEKEEAIFLSTQKLHPDYESYNPEQQESNLYPSHNLTDVGLWSTDSQNTPTLPTSPMVKTTSSEHVVVIKSSQKIATKIEQSTINALLTQKPNNLIPEEQLPKQNLINLIYGEQSPKQKFSNLTSGEQLIQQELPKEKSTNLDYGEQLPKQNLTNLTYEEMLQKQEFINLTSKEEMSKQKFNNLTSEAQLAKLRFNPLTDKIQMPKQKFTNVTSKEQMLNTYESENILVKMSALNGTSVKTKTKLNFMQRSMRHKVLHFT</sequence>
<evidence type="ECO:0000256" key="1">
    <source>
        <dbReference type="SAM" id="MobiDB-lite"/>
    </source>
</evidence>
<protein>
    <submittedName>
        <fullName evidence="2">Uncharacterized protein</fullName>
    </submittedName>
</protein>
<name>A0A3S1A7K9_ELYCH</name>
<organism evidence="2 3">
    <name type="scientific">Elysia chlorotica</name>
    <name type="common">Eastern emerald elysia</name>
    <name type="synonym">Sea slug</name>
    <dbReference type="NCBI Taxonomy" id="188477"/>
    <lineage>
        <taxon>Eukaryota</taxon>
        <taxon>Metazoa</taxon>
        <taxon>Spiralia</taxon>
        <taxon>Lophotrochozoa</taxon>
        <taxon>Mollusca</taxon>
        <taxon>Gastropoda</taxon>
        <taxon>Heterobranchia</taxon>
        <taxon>Euthyneura</taxon>
        <taxon>Panpulmonata</taxon>
        <taxon>Sacoglossa</taxon>
        <taxon>Placobranchoidea</taxon>
        <taxon>Plakobranchidae</taxon>
        <taxon>Elysia</taxon>
    </lineage>
</organism>
<evidence type="ECO:0000313" key="2">
    <source>
        <dbReference type="EMBL" id="RUS84667.1"/>
    </source>
</evidence>
<accession>A0A3S1A7K9</accession>
<comment type="caution">
    <text evidence="2">The sequence shown here is derived from an EMBL/GenBank/DDBJ whole genome shotgun (WGS) entry which is preliminary data.</text>
</comment>
<evidence type="ECO:0000313" key="3">
    <source>
        <dbReference type="Proteomes" id="UP000271974"/>
    </source>
</evidence>
<feature type="region of interest" description="Disordered" evidence="1">
    <location>
        <begin position="20"/>
        <end position="39"/>
    </location>
</feature>
<dbReference type="AlphaFoldDB" id="A0A3S1A7K9"/>
<reference evidence="2 3" key="1">
    <citation type="submission" date="2019-01" db="EMBL/GenBank/DDBJ databases">
        <title>A draft genome assembly of the solar-powered sea slug Elysia chlorotica.</title>
        <authorList>
            <person name="Cai H."/>
            <person name="Li Q."/>
            <person name="Fang X."/>
            <person name="Li J."/>
            <person name="Curtis N.E."/>
            <person name="Altenburger A."/>
            <person name="Shibata T."/>
            <person name="Feng M."/>
            <person name="Maeda T."/>
            <person name="Schwartz J.A."/>
            <person name="Shigenobu S."/>
            <person name="Lundholm N."/>
            <person name="Nishiyama T."/>
            <person name="Yang H."/>
            <person name="Hasebe M."/>
            <person name="Li S."/>
            <person name="Pierce S.K."/>
            <person name="Wang J."/>
        </authorList>
    </citation>
    <scope>NUCLEOTIDE SEQUENCE [LARGE SCALE GENOMIC DNA]</scope>
    <source>
        <strain evidence="2">EC2010</strain>
        <tissue evidence="2">Whole organism of an adult</tissue>
    </source>
</reference>
<dbReference type="Proteomes" id="UP000271974">
    <property type="component" value="Unassembled WGS sequence"/>
</dbReference>